<dbReference type="Proteomes" id="UP000498740">
    <property type="component" value="Unassembled WGS sequence"/>
</dbReference>
<name>A0A7J0D4Q4_STRMI</name>
<organism evidence="1 2">
    <name type="scientific">Streptomyces microflavus</name>
    <name type="common">Streptomyces lipmanii</name>
    <dbReference type="NCBI Taxonomy" id="1919"/>
    <lineage>
        <taxon>Bacteria</taxon>
        <taxon>Bacillati</taxon>
        <taxon>Actinomycetota</taxon>
        <taxon>Actinomycetes</taxon>
        <taxon>Kitasatosporales</taxon>
        <taxon>Streptomycetaceae</taxon>
        <taxon>Streptomyces</taxon>
    </lineage>
</organism>
<evidence type="ECO:0000313" key="2">
    <source>
        <dbReference type="Proteomes" id="UP000498740"/>
    </source>
</evidence>
<proteinExistence type="predicted"/>
<protein>
    <submittedName>
        <fullName evidence="1">Uncharacterized protein</fullName>
    </submittedName>
</protein>
<dbReference type="EMBL" id="BLWD01000001">
    <property type="protein sequence ID" value="GFN09164.1"/>
    <property type="molecule type" value="Genomic_DNA"/>
</dbReference>
<sequence>MPDRLAVMSDDLHQQLADYDRAVGIAGSTYPEISRDERGARELAGRALALHAPSDRTSPTCQGCDGGPWPCSAVQGAIKYADPRYN</sequence>
<accession>A0A7J0D4Q4</accession>
<comment type="caution">
    <text evidence="1">The sequence shown here is derived from an EMBL/GenBank/DDBJ whole genome shotgun (WGS) entry which is preliminary data.</text>
</comment>
<dbReference type="AlphaFoldDB" id="A0A7J0D4Q4"/>
<evidence type="ECO:0000313" key="1">
    <source>
        <dbReference type="EMBL" id="GFN09164.1"/>
    </source>
</evidence>
<reference evidence="1 2" key="1">
    <citation type="submission" date="2020-05" db="EMBL/GenBank/DDBJ databases">
        <title>Whole genome shotgun sequence of Streptomyces microflavus NBRC 13062.</title>
        <authorList>
            <person name="Komaki H."/>
            <person name="Tamura T."/>
        </authorList>
    </citation>
    <scope>NUCLEOTIDE SEQUENCE [LARGE SCALE GENOMIC DNA]</scope>
    <source>
        <strain evidence="1 2">NBRC 13062</strain>
    </source>
</reference>
<gene>
    <name evidence="1" type="ORF">Smic_77200</name>
</gene>